<evidence type="ECO:0000256" key="3">
    <source>
        <dbReference type="ARBA" id="ARBA00023163"/>
    </source>
</evidence>
<dbReference type="RefSeq" id="WP_183702114.1">
    <property type="nucleotide sequence ID" value="NZ_JACHFE010000004.1"/>
</dbReference>
<dbReference type="PANTHER" id="PTHR44688">
    <property type="entry name" value="DNA-BINDING TRANSCRIPTIONAL ACTIVATOR DEVR_DOSR"/>
    <property type="match status" value="1"/>
</dbReference>
<evidence type="ECO:0000313" key="5">
    <source>
        <dbReference type="EMBL" id="MBB5321184.1"/>
    </source>
</evidence>
<protein>
    <submittedName>
        <fullName evidence="5">DNA-binding CsgD family transcriptional regulator</fullName>
    </submittedName>
</protein>
<dbReference type="PANTHER" id="PTHR44688:SF16">
    <property type="entry name" value="DNA-BINDING TRANSCRIPTIONAL ACTIVATOR DEVR_DOSR"/>
    <property type="match status" value="1"/>
</dbReference>
<dbReference type="PRINTS" id="PR00038">
    <property type="entry name" value="HTHLUXR"/>
</dbReference>
<evidence type="ECO:0000313" key="6">
    <source>
        <dbReference type="Proteomes" id="UP000591735"/>
    </source>
</evidence>
<organism evidence="5 6">
    <name type="scientific">Marinobacter oulmenensis</name>
    <dbReference type="NCBI Taxonomy" id="643747"/>
    <lineage>
        <taxon>Bacteria</taxon>
        <taxon>Pseudomonadati</taxon>
        <taxon>Pseudomonadota</taxon>
        <taxon>Gammaproteobacteria</taxon>
        <taxon>Pseudomonadales</taxon>
        <taxon>Marinobacteraceae</taxon>
        <taxon>Marinobacter</taxon>
    </lineage>
</organism>
<name>A0A840U633_9GAMM</name>
<dbReference type="SUPFAM" id="SSF46894">
    <property type="entry name" value="C-terminal effector domain of the bipartite response regulators"/>
    <property type="match status" value="1"/>
</dbReference>
<reference evidence="5 6" key="1">
    <citation type="submission" date="2020-08" db="EMBL/GenBank/DDBJ databases">
        <title>Genomic Encyclopedia of Type Strains, Phase IV (KMG-IV): sequencing the most valuable type-strain genomes for metagenomic binning, comparative biology and taxonomic classification.</title>
        <authorList>
            <person name="Goeker M."/>
        </authorList>
    </citation>
    <scope>NUCLEOTIDE SEQUENCE [LARGE SCALE GENOMIC DNA]</scope>
    <source>
        <strain evidence="5 6">DSM 22359</strain>
    </source>
</reference>
<keyword evidence="6" id="KW-1185">Reference proteome</keyword>
<keyword evidence="1" id="KW-0805">Transcription regulation</keyword>
<dbReference type="InterPro" id="IPR016032">
    <property type="entry name" value="Sig_transdc_resp-reg_C-effctor"/>
</dbReference>
<dbReference type="PROSITE" id="PS50043">
    <property type="entry name" value="HTH_LUXR_2"/>
    <property type="match status" value="1"/>
</dbReference>
<dbReference type="Proteomes" id="UP000591735">
    <property type="component" value="Unassembled WGS sequence"/>
</dbReference>
<sequence>MANIAGSEFEIHDPNNALTPRQRQVLVWVVEGKENDAIAILLGITLGTVKFHIVRLLRHFKAPNRQLLISRAWKAGLIKARQLAIGLLIFGNALPGTGDQPVTVRIPRVARVRASNRRESDDHPIIQLNNLADLHTGDREAA</sequence>
<gene>
    <name evidence="5" type="ORF">HNR38_001673</name>
</gene>
<keyword evidence="2 5" id="KW-0238">DNA-binding</keyword>
<dbReference type="GO" id="GO:0006355">
    <property type="term" value="P:regulation of DNA-templated transcription"/>
    <property type="evidence" value="ECO:0007669"/>
    <property type="project" value="InterPro"/>
</dbReference>
<dbReference type="AlphaFoldDB" id="A0A840U633"/>
<evidence type="ECO:0000256" key="1">
    <source>
        <dbReference type="ARBA" id="ARBA00023015"/>
    </source>
</evidence>
<dbReference type="CDD" id="cd06170">
    <property type="entry name" value="LuxR_C_like"/>
    <property type="match status" value="1"/>
</dbReference>
<dbReference type="Pfam" id="PF00196">
    <property type="entry name" value="GerE"/>
    <property type="match status" value="1"/>
</dbReference>
<dbReference type="EMBL" id="JACHFE010000004">
    <property type="protein sequence ID" value="MBB5321184.1"/>
    <property type="molecule type" value="Genomic_DNA"/>
</dbReference>
<proteinExistence type="predicted"/>
<comment type="caution">
    <text evidence="5">The sequence shown here is derived from an EMBL/GenBank/DDBJ whole genome shotgun (WGS) entry which is preliminary data.</text>
</comment>
<accession>A0A840U633</accession>
<evidence type="ECO:0000259" key="4">
    <source>
        <dbReference type="PROSITE" id="PS50043"/>
    </source>
</evidence>
<keyword evidence="3" id="KW-0804">Transcription</keyword>
<evidence type="ECO:0000256" key="2">
    <source>
        <dbReference type="ARBA" id="ARBA00023125"/>
    </source>
</evidence>
<feature type="domain" description="HTH luxR-type" evidence="4">
    <location>
        <begin position="11"/>
        <end position="76"/>
    </location>
</feature>
<dbReference type="GO" id="GO:0003677">
    <property type="term" value="F:DNA binding"/>
    <property type="evidence" value="ECO:0007669"/>
    <property type="project" value="UniProtKB-KW"/>
</dbReference>
<dbReference type="InterPro" id="IPR000792">
    <property type="entry name" value="Tscrpt_reg_LuxR_C"/>
</dbReference>
<dbReference type="Gene3D" id="1.10.10.10">
    <property type="entry name" value="Winged helix-like DNA-binding domain superfamily/Winged helix DNA-binding domain"/>
    <property type="match status" value="1"/>
</dbReference>
<dbReference type="SMART" id="SM00421">
    <property type="entry name" value="HTH_LUXR"/>
    <property type="match status" value="1"/>
</dbReference>
<dbReference type="InterPro" id="IPR036388">
    <property type="entry name" value="WH-like_DNA-bd_sf"/>
</dbReference>